<dbReference type="Pfam" id="PF26572">
    <property type="entry name" value="DUF8185"/>
    <property type="match status" value="1"/>
</dbReference>
<name>A0ABU2DRK5_9MICC</name>
<evidence type="ECO:0000259" key="1">
    <source>
        <dbReference type="Pfam" id="PF26035"/>
    </source>
</evidence>
<gene>
    <name evidence="3" type="ORF">RIL96_06145</name>
</gene>
<sequence>MTASLRFAEAAALQDMATYIARARKIQEQGIRLQAVGPVLAAWVPVMTPGSLVSRLPAVLGLRTAALEAPQEVDATVELGAVTERLARLGPSETQLPLPPSQLTVPWAAVTPPRSGWQPYAEIADDALRDCAEAGIAEIAKAVPDTAGAAVVEQVREEVWGRTMGALPAPEAEQGSAAAESLPGLPAGAAFGAHALNFLAAAGADGRSTIHRQGPWWRLSSTGGFILARPAPSRL</sequence>
<feature type="domain" description="DUF8185" evidence="2">
    <location>
        <begin position="112"/>
        <end position="231"/>
    </location>
</feature>
<dbReference type="EMBL" id="JAVKGR010000005">
    <property type="protein sequence ID" value="MDR8019143.1"/>
    <property type="molecule type" value="Genomic_DNA"/>
</dbReference>
<evidence type="ECO:0000313" key="4">
    <source>
        <dbReference type="Proteomes" id="UP001251870"/>
    </source>
</evidence>
<dbReference type="Pfam" id="PF26035">
    <property type="entry name" value="DUF8010"/>
    <property type="match status" value="1"/>
</dbReference>
<dbReference type="Proteomes" id="UP001251870">
    <property type="component" value="Unassembled WGS sequence"/>
</dbReference>
<dbReference type="InterPro" id="IPR058498">
    <property type="entry name" value="DUF8185"/>
</dbReference>
<feature type="domain" description="DUF8010" evidence="1">
    <location>
        <begin position="2"/>
        <end position="102"/>
    </location>
</feature>
<evidence type="ECO:0000259" key="2">
    <source>
        <dbReference type="Pfam" id="PF26572"/>
    </source>
</evidence>
<organism evidence="3 4">
    <name type="scientific">Nesterenkonia aerolata</name>
    <dbReference type="NCBI Taxonomy" id="3074079"/>
    <lineage>
        <taxon>Bacteria</taxon>
        <taxon>Bacillati</taxon>
        <taxon>Actinomycetota</taxon>
        <taxon>Actinomycetes</taxon>
        <taxon>Micrococcales</taxon>
        <taxon>Micrococcaceae</taxon>
        <taxon>Nesterenkonia</taxon>
    </lineage>
</organism>
<reference evidence="3 4" key="1">
    <citation type="submission" date="2023-09" db="EMBL/GenBank/DDBJ databases">
        <title>Description of three actinobacteria isolated from air of manufacturing shop in a pharmaceutical factory.</title>
        <authorList>
            <person name="Zhang D.-F."/>
        </authorList>
    </citation>
    <scope>NUCLEOTIDE SEQUENCE [LARGE SCALE GENOMIC DNA]</scope>
    <source>
        <strain evidence="3 4">LY-0111</strain>
    </source>
</reference>
<accession>A0ABU2DRK5</accession>
<dbReference type="RefSeq" id="WP_310548139.1">
    <property type="nucleotide sequence ID" value="NZ_JAVKGR010000005.1"/>
</dbReference>
<protein>
    <submittedName>
        <fullName evidence="3">Uncharacterized protein</fullName>
    </submittedName>
</protein>
<comment type="caution">
    <text evidence="3">The sequence shown here is derived from an EMBL/GenBank/DDBJ whole genome shotgun (WGS) entry which is preliminary data.</text>
</comment>
<proteinExistence type="predicted"/>
<evidence type="ECO:0000313" key="3">
    <source>
        <dbReference type="EMBL" id="MDR8019143.1"/>
    </source>
</evidence>
<keyword evidence="4" id="KW-1185">Reference proteome</keyword>
<dbReference type="InterPro" id="IPR058323">
    <property type="entry name" value="DUF8010"/>
</dbReference>